<dbReference type="InterPro" id="IPR042178">
    <property type="entry name" value="Serpin_sf_1"/>
</dbReference>
<dbReference type="PANTHER" id="PTHR11461">
    <property type="entry name" value="SERINE PROTEASE INHIBITOR, SERPIN"/>
    <property type="match status" value="1"/>
</dbReference>
<keyword evidence="5" id="KW-1185">Reference proteome</keyword>
<reference evidence="4 5" key="1">
    <citation type="journal article" date="2019" name="Int. J. Syst. Evol. Microbiol.">
        <title>The Global Catalogue of Microorganisms (GCM) 10K type strain sequencing project: providing services to taxonomists for standard genome sequencing and annotation.</title>
        <authorList>
            <consortium name="The Broad Institute Genomics Platform"/>
            <consortium name="The Broad Institute Genome Sequencing Center for Infectious Disease"/>
            <person name="Wu L."/>
            <person name="Ma J."/>
        </authorList>
    </citation>
    <scope>NUCLEOTIDE SEQUENCE [LARGE SCALE GENOMIC DNA]</scope>
    <source>
        <strain evidence="4 5">JCM 16014</strain>
    </source>
</reference>
<feature type="domain" description="Serpin" evidence="3">
    <location>
        <begin position="32"/>
        <end position="410"/>
    </location>
</feature>
<evidence type="ECO:0000313" key="5">
    <source>
        <dbReference type="Proteomes" id="UP001500751"/>
    </source>
</evidence>
<name>A0ABN2V8G4_9ACTN</name>
<evidence type="ECO:0000256" key="1">
    <source>
        <dbReference type="RuleBase" id="RU000411"/>
    </source>
</evidence>
<dbReference type="InterPro" id="IPR000215">
    <property type="entry name" value="Serpin_fam"/>
</dbReference>
<dbReference type="InterPro" id="IPR036186">
    <property type="entry name" value="Serpin_sf"/>
</dbReference>
<evidence type="ECO:0000259" key="3">
    <source>
        <dbReference type="SMART" id="SM00093"/>
    </source>
</evidence>
<comment type="caution">
    <text evidence="4">The sequence shown here is derived from an EMBL/GenBank/DDBJ whole genome shotgun (WGS) entry which is preliminary data.</text>
</comment>
<dbReference type="Pfam" id="PF00079">
    <property type="entry name" value="Serpin"/>
    <property type="match status" value="2"/>
</dbReference>
<feature type="region of interest" description="Disordered" evidence="2">
    <location>
        <begin position="255"/>
        <end position="284"/>
    </location>
</feature>
<dbReference type="RefSeq" id="WP_344670304.1">
    <property type="nucleotide sequence ID" value="NZ_BAAAQN010000059.1"/>
</dbReference>
<dbReference type="SMART" id="SM00093">
    <property type="entry name" value="SERPIN"/>
    <property type="match status" value="1"/>
</dbReference>
<dbReference type="SUPFAM" id="SSF56574">
    <property type="entry name" value="Serpins"/>
    <property type="match status" value="2"/>
</dbReference>
<organism evidence="4 5">
    <name type="scientific">Catenulispora yoronensis</name>
    <dbReference type="NCBI Taxonomy" id="450799"/>
    <lineage>
        <taxon>Bacteria</taxon>
        <taxon>Bacillati</taxon>
        <taxon>Actinomycetota</taxon>
        <taxon>Actinomycetes</taxon>
        <taxon>Catenulisporales</taxon>
        <taxon>Catenulisporaceae</taxon>
        <taxon>Catenulispora</taxon>
    </lineage>
</organism>
<dbReference type="EMBL" id="BAAAQN010000059">
    <property type="protein sequence ID" value="GAA2054480.1"/>
    <property type="molecule type" value="Genomic_DNA"/>
</dbReference>
<dbReference type="Gene3D" id="3.30.497.10">
    <property type="entry name" value="Antithrombin, subunit I, domain 2"/>
    <property type="match status" value="2"/>
</dbReference>
<dbReference type="Proteomes" id="UP001500751">
    <property type="component" value="Unassembled WGS sequence"/>
</dbReference>
<feature type="region of interest" description="Disordered" evidence="2">
    <location>
        <begin position="19"/>
        <end position="40"/>
    </location>
</feature>
<dbReference type="InterPro" id="IPR023796">
    <property type="entry name" value="Serpin_dom"/>
</dbReference>
<evidence type="ECO:0000256" key="2">
    <source>
        <dbReference type="SAM" id="MobiDB-lite"/>
    </source>
</evidence>
<sequence>MTATAVEKVNALTKRWLETWAQPGPGSGPDARASSETGSGATVLSGAGVWPLLAFLADGADDTGRAELASALGVPADEAARAARDILATIESSAAARIALGLWTRREVRVHTAWLANIAPGVHGELTGDAATDQKRLDAWTSEHTGGLVPRLPVTLTADIMLVLASALTVEVTWQEPFRPSITETTGEWADENGQLSVLRRHTTELRALRVADTPAGRMSALTVDGDGDVDVVLVLGPEDCAPAKVIAAGTDLAASTGHDRSDPSITHGPNLPVGTPAPGVTVSTVESMTPMDSLSVTTVPFRVSAHHDLLEHAALFGLRHVSGPGRGHFPGLSDFPLTVDQAAQDAVAVFTAKGFTAAAVMAFAMMAGSAMRPSSMVRQISVTFDRPFAYYAVHRASGLILVAGWVGAPDHEVSSGNA</sequence>
<evidence type="ECO:0000313" key="4">
    <source>
        <dbReference type="EMBL" id="GAA2054480.1"/>
    </source>
</evidence>
<accession>A0ABN2V8G4</accession>
<dbReference type="PANTHER" id="PTHR11461:SF211">
    <property type="entry name" value="GH10112P-RELATED"/>
    <property type="match status" value="1"/>
</dbReference>
<protein>
    <recommendedName>
        <fullName evidence="3">Serpin domain-containing protein</fullName>
    </recommendedName>
</protein>
<proteinExistence type="inferred from homology"/>
<gene>
    <name evidence="4" type="ORF">GCM10009839_73310</name>
</gene>
<comment type="similarity">
    <text evidence="1">Belongs to the serpin family.</text>
</comment>